<dbReference type="RefSeq" id="WP_193917188.1">
    <property type="nucleotide sequence ID" value="NZ_JADEXS020000002.1"/>
</dbReference>
<name>A0A8J7CYR8_DESMC</name>
<protein>
    <submittedName>
        <fullName evidence="1">Uncharacterized protein</fullName>
    </submittedName>
</protein>
<organism evidence="1 2">
    <name type="scientific">Desmonostoc muscorum LEGE 12446</name>
    <dbReference type="NCBI Taxonomy" id="1828758"/>
    <lineage>
        <taxon>Bacteria</taxon>
        <taxon>Bacillati</taxon>
        <taxon>Cyanobacteriota</taxon>
        <taxon>Cyanophyceae</taxon>
        <taxon>Nostocales</taxon>
        <taxon>Nostocaceae</taxon>
        <taxon>Desmonostoc</taxon>
    </lineage>
</organism>
<evidence type="ECO:0000313" key="2">
    <source>
        <dbReference type="Proteomes" id="UP000622533"/>
    </source>
</evidence>
<evidence type="ECO:0000313" key="1">
    <source>
        <dbReference type="EMBL" id="MBE9023508.1"/>
    </source>
</evidence>
<comment type="caution">
    <text evidence="1">The sequence shown here is derived from an EMBL/GenBank/DDBJ whole genome shotgun (WGS) entry which is preliminary data.</text>
</comment>
<keyword evidence="2" id="KW-1185">Reference proteome</keyword>
<dbReference type="AlphaFoldDB" id="A0A8J7CYR8"/>
<dbReference type="Proteomes" id="UP000622533">
    <property type="component" value="Unassembled WGS sequence"/>
</dbReference>
<accession>A0A8J7CYR8</accession>
<proteinExistence type="predicted"/>
<sequence>MKFLAYWNGNIPAISELFFSSFLATQTGNLELYLENCNNLKDISFLFKNSRVEIKEIKLEYLSKGTIFEKFFPSREQNYFDTLIIQAYNKYFTLKSQMYKKVFLDRLPRHPSRLRHPVMGLTATSKSIIEIPFYGSVKEQYKLSYWGDIFRLLMCVKEKDSFVYTDLDVCFLKDFTSLYEQGDFVYEWEHQKFANSAILFSSDKGILKKNISALVEKYDTVVPWFIFSKTEPLIKELKILPCEIFDPLWKQKNCIGFDSFFKDDLVMDMLNNSYAYHWHNHWKTKPKKGSCYDILVNKFKFALQHS</sequence>
<reference evidence="1" key="1">
    <citation type="submission" date="2020-10" db="EMBL/GenBank/DDBJ databases">
        <authorList>
            <person name="Castelo-Branco R."/>
            <person name="Eusebio N."/>
            <person name="Adriana R."/>
            <person name="Vieira A."/>
            <person name="Brugerolle De Fraissinette N."/>
            <person name="Rezende De Castro R."/>
            <person name="Schneider M.P."/>
            <person name="Vasconcelos V."/>
            <person name="Leao P.N."/>
        </authorList>
    </citation>
    <scope>NUCLEOTIDE SEQUENCE</scope>
    <source>
        <strain evidence="1">LEGE 12446</strain>
    </source>
</reference>
<dbReference type="EMBL" id="JADEXS010000167">
    <property type="protein sequence ID" value="MBE9023508.1"/>
    <property type="molecule type" value="Genomic_DNA"/>
</dbReference>
<gene>
    <name evidence="1" type="ORF">IQ276_14040</name>
</gene>